<protein>
    <submittedName>
        <fullName evidence="2">GyrI-like domain-containing protein</fullName>
    </submittedName>
</protein>
<dbReference type="SMART" id="SM00871">
    <property type="entry name" value="AraC_E_bind"/>
    <property type="match status" value="1"/>
</dbReference>
<keyword evidence="3" id="KW-1185">Reference proteome</keyword>
<comment type="caution">
    <text evidence="2">The sequence shown here is derived from an EMBL/GenBank/DDBJ whole genome shotgun (WGS) entry which is preliminary data.</text>
</comment>
<evidence type="ECO:0000313" key="2">
    <source>
        <dbReference type="EMBL" id="NEM90870.1"/>
    </source>
</evidence>
<accession>A0A7C9PMC1</accession>
<dbReference type="InterPro" id="IPR029442">
    <property type="entry name" value="GyrI-like"/>
</dbReference>
<dbReference type="Gene3D" id="3.20.80.10">
    <property type="entry name" value="Regulatory factor, effector binding domain"/>
    <property type="match status" value="1"/>
</dbReference>
<dbReference type="InterPro" id="IPR010499">
    <property type="entry name" value="AraC_E-bd"/>
</dbReference>
<dbReference type="Proteomes" id="UP000479756">
    <property type="component" value="Unassembled WGS sequence"/>
</dbReference>
<proteinExistence type="predicted"/>
<dbReference type="InterPro" id="IPR011256">
    <property type="entry name" value="Reg_factor_effector_dom_sf"/>
</dbReference>
<dbReference type="RefSeq" id="WP_163472474.1">
    <property type="nucleotide sequence ID" value="NZ_JAAGWZ010000001.1"/>
</dbReference>
<reference evidence="2 3" key="1">
    <citation type="journal article" date="2014" name="Int. J. Syst. Evol. Microbiol.">
        <title>Description of Galbitalea soli gen. nov., sp. nov., and Frondihabitans sucicola sp. nov.</title>
        <authorList>
            <person name="Kim S.J."/>
            <person name="Lim J.M."/>
            <person name="Ahn J.H."/>
            <person name="Weon H.Y."/>
            <person name="Hamada M."/>
            <person name="Suzuki K."/>
            <person name="Ahn T.Y."/>
            <person name="Kwon S.W."/>
        </authorList>
    </citation>
    <scope>NUCLEOTIDE SEQUENCE [LARGE SCALE GENOMIC DNA]</scope>
    <source>
        <strain evidence="2 3">NBRC 108727</strain>
    </source>
</reference>
<feature type="domain" description="AraC effector-binding" evidence="1">
    <location>
        <begin position="1"/>
        <end position="151"/>
    </location>
</feature>
<name>A0A7C9PMC1_9MICO</name>
<evidence type="ECO:0000259" key="1">
    <source>
        <dbReference type="SMART" id="SM00871"/>
    </source>
</evidence>
<dbReference type="EMBL" id="JAAGWZ010000001">
    <property type="protein sequence ID" value="NEM90870.1"/>
    <property type="molecule type" value="Genomic_DNA"/>
</dbReference>
<evidence type="ECO:0000313" key="3">
    <source>
        <dbReference type="Proteomes" id="UP000479756"/>
    </source>
</evidence>
<dbReference type="AlphaFoldDB" id="A0A7C9PMC1"/>
<sequence length="151" mass="16040">MTIHRTTLEPRRILAVRERVAMTALTDFFARAFGASAAALESSGLHPAGPPVAVYVGTPGTTVDVAAGFPFTGPLTAPEGTVIVDLPSGDAVEAIHVGPYDELSVTYEAVGRELVDAGLTHTDTMFEEYLTDPDTSPDPGTWRTRIVFPLQ</sequence>
<organism evidence="2 3">
    <name type="scientific">Galbitalea soli</name>
    <dbReference type="NCBI Taxonomy" id="1268042"/>
    <lineage>
        <taxon>Bacteria</taxon>
        <taxon>Bacillati</taxon>
        <taxon>Actinomycetota</taxon>
        <taxon>Actinomycetes</taxon>
        <taxon>Micrococcales</taxon>
        <taxon>Microbacteriaceae</taxon>
        <taxon>Galbitalea</taxon>
    </lineage>
</organism>
<dbReference type="SUPFAM" id="SSF55136">
    <property type="entry name" value="Probable bacterial effector-binding domain"/>
    <property type="match status" value="1"/>
</dbReference>
<dbReference type="Pfam" id="PF06445">
    <property type="entry name" value="GyrI-like"/>
    <property type="match status" value="1"/>
</dbReference>
<gene>
    <name evidence="2" type="ORF">G3T37_05825</name>
</gene>